<dbReference type="EMBL" id="JJMM01000013">
    <property type="protein sequence ID" value="KDR94826.1"/>
    <property type="molecule type" value="Genomic_DNA"/>
</dbReference>
<proteinExistence type="predicted"/>
<feature type="chain" id="PRO_5038937160" evidence="2">
    <location>
        <begin position="24"/>
        <end position="168"/>
    </location>
</feature>
<keyword evidence="1" id="KW-1133">Transmembrane helix</keyword>
<evidence type="ECO:0000256" key="2">
    <source>
        <dbReference type="SAM" id="SignalP"/>
    </source>
</evidence>
<dbReference type="RefSeq" id="WP_052636172.1">
    <property type="nucleotide sequence ID" value="NZ_FSRH01000005.1"/>
</dbReference>
<organism evidence="3 4">
    <name type="scientific">Peptoclostridium litorale DSM 5388</name>
    <dbReference type="NCBI Taxonomy" id="1121324"/>
    <lineage>
        <taxon>Bacteria</taxon>
        <taxon>Bacillati</taxon>
        <taxon>Bacillota</taxon>
        <taxon>Clostridia</taxon>
        <taxon>Peptostreptococcales</taxon>
        <taxon>Peptoclostridiaceae</taxon>
        <taxon>Peptoclostridium</taxon>
    </lineage>
</organism>
<dbReference type="STRING" id="1121324.CLIT_13c01480"/>
<gene>
    <name evidence="3" type="ORF">CLIT_13c01480</name>
</gene>
<dbReference type="OrthoDB" id="2381664at2"/>
<comment type="caution">
    <text evidence="3">The sequence shown here is derived from an EMBL/GenBank/DDBJ whole genome shotgun (WGS) entry which is preliminary data.</text>
</comment>
<dbReference type="Proteomes" id="UP000027946">
    <property type="component" value="Unassembled WGS sequence"/>
</dbReference>
<keyword evidence="2" id="KW-0732">Signal</keyword>
<keyword evidence="4" id="KW-1185">Reference proteome</keyword>
<protein>
    <submittedName>
        <fullName evidence="3">Uncharacterized protein</fullName>
    </submittedName>
</protein>
<name>A0A069RCT0_PEPLI</name>
<keyword evidence="1" id="KW-0472">Membrane</keyword>
<evidence type="ECO:0000313" key="4">
    <source>
        <dbReference type="Proteomes" id="UP000027946"/>
    </source>
</evidence>
<keyword evidence="1" id="KW-0812">Transmembrane</keyword>
<reference evidence="3 4" key="1">
    <citation type="submission" date="2014-03" db="EMBL/GenBank/DDBJ databases">
        <title>Genome sequence of Clostridium litorale W6, DSM 5388.</title>
        <authorList>
            <person name="Poehlein A."/>
            <person name="Jagirdar A."/>
            <person name="Khonsari B."/>
            <person name="Chibani C.M."/>
            <person name="Gutierrez Gutierrez D.A."/>
            <person name="Davydova E."/>
            <person name="Alghaithi H.S."/>
            <person name="Nair K.P."/>
            <person name="Dhamotharan K."/>
            <person name="Chandran L."/>
            <person name="G W."/>
            <person name="Daniel R."/>
        </authorList>
    </citation>
    <scope>NUCLEOTIDE SEQUENCE [LARGE SCALE GENOMIC DNA]</scope>
    <source>
        <strain evidence="3 4">W6</strain>
    </source>
</reference>
<dbReference type="AlphaFoldDB" id="A0A069RCT0"/>
<evidence type="ECO:0000256" key="1">
    <source>
        <dbReference type="SAM" id="Phobius"/>
    </source>
</evidence>
<dbReference type="eggNOG" id="ENOG5032Y5Z">
    <property type="taxonomic scope" value="Bacteria"/>
</dbReference>
<feature type="transmembrane region" description="Helical" evidence="1">
    <location>
        <begin position="12"/>
        <end position="32"/>
    </location>
</feature>
<feature type="signal peptide" evidence="2">
    <location>
        <begin position="1"/>
        <end position="23"/>
    </location>
</feature>
<sequence>MFGNAKFKLLTKILYVTAAVAGAGIVAFGAGFEPGSEGDPVVTKSYVDKQIEDWGINIETKISDIYSKMASGESSSSDPVQKELQIVEVEAGKSAVFASGAQVILRGGTGSIIDSPQGGIVDITQGVDLRAGYDVPANHLLMIPRDDGRGIRAVTKCILMVTGEYEIK</sequence>
<evidence type="ECO:0000313" key="3">
    <source>
        <dbReference type="EMBL" id="KDR94826.1"/>
    </source>
</evidence>
<accession>A0A069RCT0</accession>